<sequence length="208" mass="22775">MHLIAVFTNLLVLVSTSLAGLAVLRNDNYNDMDESFNIFKDANSRFEGAICKSEITTKKFPSLVIPPHFRGGCVRYYQGIDMTGVVTEVDIYFPKVKSACDCAAMCLTNALSCTNWVFKHTFNPLDSGRRSCTLYSSPNLPTNVTLVYDLHNTTGLGLSVGYQLLQPGNNPQAGGGAPLTWLDVANTKPDPYGVSGFLSQDVNRKLYC</sequence>
<gene>
    <name evidence="3" type="ORF">B7463_g11262</name>
</gene>
<dbReference type="Proteomes" id="UP000258309">
    <property type="component" value="Unassembled WGS sequence"/>
</dbReference>
<protein>
    <recommendedName>
        <fullName evidence="2">Apple domain-containing protein</fullName>
    </recommendedName>
</protein>
<reference evidence="3 4" key="1">
    <citation type="submission" date="2018-05" db="EMBL/GenBank/DDBJ databases">
        <title>Draft genome sequence of Scytalidium lignicola DSM 105466, a ubiquitous saprotrophic fungus.</title>
        <authorList>
            <person name="Buettner E."/>
            <person name="Gebauer A.M."/>
            <person name="Hofrichter M."/>
            <person name="Liers C."/>
            <person name="Kellner H."/>
        </authorList>
    </citation>
    <scope>NUCLEOTIDE SEQUENCE [LARGE SCALE GENOMIC DNA]</scope>
    <source>
        <strain evidence="3 4">DSM 105466</strain>
    </source>
</reference>
<dbReference type="InterPro" id="IPR003609">
    <property type="entry name" value="Pan_app"/>
</dbReference>
<proteinExistence type="predicted"/>
<accession>A0A3E2GVD1</accession>
<dbReference type="PROSITE" id="PS50948">
    <property type="entry name" value="PAN"/>
    <property type="match status" value="1"/>
</dbReference>
<evidence type="ECO:0000259" key="2">
    <source>
        <dbReference type="PROSITE" id="PS50948"/>
    </source>
</evidence>
<evidence type="ECO:0000256" key="1">
    <source>
        <dbReference type="SAM" id="SignalP"/>
    </source>
</evidence>
<dbReference type="EMBL" id="NCSJ02000366">
    <property type="protein sequence ID" value="RFU25081.1"/>
    <property type="molecule type" value="Genomic_DNA"/>
</dbReference>
<feature type="non-terminal residue" evidence="3">
    <location>
        <position position="1"/>
    </location>
</feature>
<evidence type="ECO:0000313" key="3">
    <source>
        <dbReference type="EMBL" id="RFU25081.1"/>
    </source>
</evidence>
<dbReference type="AlphaFoldDB" id="A0A3E2GVD1"/>
<dbReference type="OMA" id="KSACDCA"/>
<evidence type="ECO:0000313" key="4">
    <source>
        <dbReference type="Proteomes" id="UP000258309"/>
    </source>
</evidence>
<feature type="domain" description="Apple" evidence="2">
    <location>
        <begin position="73"/>
        <end position="152"/>
    </location>
</feature>
<feature type="non-terminal residue" evidence="3">
    <location>
        <position position="208"/>
    </location>
</feature>
<organism evidence="3 4">
    <name type="scientific">Scytalidium lignicola</name>
    <name type="common">Hyphomycete</name>
    <dbReference type="NCBI Taxonomy" id="5539"/>
    <lineage>
        <taxon>Eukaryota</taxon>
        <taxon>Fungi</taxon>
        <taxon>Dikarya</taxon>
        <taxon>Ascomycota</taxon>
        <taxon>Pezizomycotina</taxon>
        <taxon>Leotiomycetes</taxon>
        <taxon>Leotiomycetes incertae sedis</taxon>
        <taxon>Scytalidium</taxon>
    </lineage>
</organism>
<keyword evidence="4" id="KW-1185">Reference proteome</keyword>
<keyword evidence="1" id="KW-0732">Signal</keyword>
<feature type="signal peptide" evidence="1">
    <location>
        <begin position="1"/>
        <end position="19"/>
    </location>
</feature>
<comment type="caution">
    <text evidence="3">The sequence shown here is derived from an EMBL/GenBank/DDBJ whole genome shotgun (WGS) entry which is preliminary data.</text>
</comment>
<name>A0A3E2GVD1_SCYLI</name>
<dbReference type="OrthoDB" id="3899536at2759"/>
<feature type="chain" id="PRO_5017727210" description="Apple domain-containing protein" evidence="1">
    <location>
        <begin position="20"/>
        <end position="208"/>
    </location>
</feature>